<feature type="region of interest" description="Disordered" evidence="1">
    <location>
        <begin position="402"/>
        <end position="431"/>
    </location>
</feature>
<name>A0A8G1VYP4_9EURO</name>
<dbReference type="EMBL" id="KZ824648">
    <property type="protein sequence ID" value="RAK76516.1"/>
    <property type="molecule type" value="Genomic_DNA"/>
</dbReference>
<dbReference type="OrthoDB" id="3886018at2759"/>
<dbReference type="InterPro" id="IPR001810">
    <property type="entry name" value="F-box_dom"/>
</dbReference>
<keyword evidence="4" id="KW-1185">Reference proteome</keyword>
<dbReference type="Gene3D" id="3.80.10.10">
    <property type="entry name" value="Ribonuclease Inhibitor"/>
    <property type="match status" value="1"/>
</dbReference>
<dbReference type="AlphaFoldDB" id="A0A8G1VYP4"/>
<dbReference type="PROSITE" id="PS50181">
    <property type="entry name" value="FBOX"/>
    <property type="match status" value="1"/>
</dbReference>
<evidence type="ECO:0000313" key="4">
    <source>
        <dbReference type="Proteomes" id="UP000249789"/>
    </source>
</evidence>
<protein>
    <recommendedName>
        <fullName evidence="2">F-box domain-containing protein</fullName>
    </recommendedName>
</protein>
<sequence length="514" mass="58432">MSNHEPKGRQLHELPPEIFQQVLTDLDLASIKALRLTTRTLAEKCLGPRDQLIQPVLDFSPQNLRALYALACDPVLSPKVHSLTFLATSLESRELEKSIEAGYYEEVTFNGPIWSREEVDYTPEELGKAQAELRWLKEQQEARAAESPSEMVDLLQRALQGFGALQSIRLDGGIVCGRGRAKREPPGYKQWRPFWERASRVLAWVLTAMVQSGVSVRDFDVYYNTDRCCIPVDEIAALAAGFGQSQLEVFGKNLHSLQLSLAGALKDAQVEKAEEGKEKEEEKDESPEFQSLFQSAPALQELVLRFRRTGRLETRNRYDYIINSIAKEVHFPMLEKCELAGLPLKKESLLLFLQRHPNLRSLSLHECHLTSGSWTPIFTHLQSMPRLETLSLSNLFGKHMQNRKYEQRRRHPSSPSLSSTSKTENEPDDELEEGDGMVVLLPIWNVPSKDRWAGWFTEYPHSNGRAVHTRDFTREELAKGLVFRPLTKGPGCAIGSAQAMNWRNSRRELYAPLV</sequence>
<evidence type="ECO:0000313" key="3">
    <source>
        <dbReference type="EMBL" id="RAK76516.1"/>
    </source>
</evidence>
<dbReference type="VEuPathDB" id="FungiDB:BO72DRAFT_129583"/>
<dbReference type="Proteomes" id="UP000249789">
    <property type="component" value="Unassembled WGS sequence"/>
</dbReference>
<dbReference type="RefSeq" id="XP_040800526.1">
    <property type="nucleotide sequence ID" value="XM_040939086.1"/>
</dbReference>
<dbReference type="InterPro" id="IPR032675">
    <property type="entry name" value="LRR_dom_sf"/>
</dbReference>
<proteinExistence type="predicted"/>
<reference evidence="3 4" key="1">
    <citation type="submission" date="2018-02" db="EMBL/GenBank/DDBJ databases">
        <title>The genomes of Aspergillus section Nigri reveals drivers in fungal speciation.</title>
        <authorList>
            <consortium name="DOE Joint Genome Institute"/>
            <person name="Vesth T.C."/>
            <person name="Nybo J."/>
            <person name="Theobald S."/>
            <person name="Brandl J."/>
            <person name="Frisvad J.C."/>
            <person name="Nielsen K.F."/>
            <person name="Lyhne E.K."/>
            <person name="Kogle M.E."/>
            <person name="Kuo A."/>
            <person name="Riley R."/>
            <person name="Clum A."/>
            <person name="Nolan M."/>
            <person name="Lipzen A."/>
            <person name="Salamov A."/>
            <person name="Henrissat B."/>
            <person name="Wiebenga A."/>
            <person name="De vries R.P."/>
            <person name="Grigoriev I.V."/>
            <person name="Mortensen U.H."/>
            <person name="Andersen M.R."/>
            <person name="Baker S.E."/>
        </authorList>
    </citation>
    <scope>NUCLEOTIDE SEQUENCE [LARGE SCALE GENOMIC DNA]</scope>
    <source>
        <strain evidence="3 4">CBS 313.89</strain>
    </source>
</reference>
<feature type="domain" description="F-box" evidence="2">
    <location>
        <begin position="8"/>
        <end position="56"/>
    </location>
</feature>
<accession>A0A8G1VYP4</accession>
<gene>
    <name evidence="3" type="ORF">BO72DRAFT_129583</name>
</gene>
<evidence type="ECO:0000256" key="1">
    <source>
        <dbReference type="SAM" id="MobiDB-lite"/>
    </source>
</evidence>
<organism evidence="3 4">
    <name type="scientific">Aspergillus fijiensis CBS 313.89</name>
    <dbReference type="NCBI Taxonomy" id="1448319"/>
    <lineage>
        <taxon>Eukaryota</taxon>
        <taxon>Fungi</taxon>
        <taxon>Dikarya</taxon>
        <taxon>Ascomycota</taxon>
        <taxon>Pezizomycotina</taxon>
        <taxon>Eurotiomycetes</taxon>
        <taxon>Eurotiomycetidae</taxon>
        <taxon>Eurotiales</taxon>
        <taxon>Aspergillaceae</taxon>
        <taxon>Aspergillus</taxon>
    </lineage>
</organism>
<feature type="compositionally biased region" description="Basic residues" evidence="1">
    <location>
        <begin position="402"/>
        <end position="412"/>
    </location>
</feature>
<evidence type="ECO:0000259" key="2">
    <source>
        <dbReference type="PROSITE" id="PS50181"/>
    </source>
</evidence>
<dbReference type="SUPFAM" id="SSF52047">
    <property type="entry name" value="RNI-like"/>
    <property type="match status" value="1"/>
</dbReference>
<dbReference type="GeneID" id="63856419"/>